<protein>
    <submittedName>
        <fullName evidence="1">Uncharacterized protein</fullName>
    </submittedName>
</protein>
<dbReference type="InterPro" id="IPR029063">
    <property type="entry name" value="SAM-dependent_MTases_sf"/>
</dbReference>
<reference evidence="1" key="1">
    <citation type="submission" date="2021-05" db="EMBL/GenBank/DDBJ databases">
        <title>A free-living protist that lacks canonical eukaryotic 1 DNA replication and segregation systems.</title>
        <authorList>
            <person name="Salas-Leiva D.E."/>
            <person name="Tromer E.C."/>
            <person name="Curtis B.A."/>
            <person name="Jerlstrom-Hultqvist J."/>
            <person name="Kolisko M."/>
            <person name="Yi Z."/>
            <person name="Salas-Leiva J.S."/>
            <person name="Gallot-Lavallee L."/>
            <person name="Kops G.J.P.L."/>
            <person name="Archibald J.M."/>
            <person name="Simpson A.G.B."/>
            <person name="Roger A.J."/>
        </authorList>
    </citation>
    <scope>NUCLEOTIDE SEQUENCE</scope>
    <source>
        <strain evidence="1">BICM</strain>
    </source>
</reference>
<comment type="caution">
    <text evidence="1">The sequence shown here is derived from an EMBL/GenBank/DDBJ whole genome shotgun (WGS) entry which is preliminary data.</text>
</comment>
<dbReference type="Gene3D" id="3.40.50.150">
    <property type="entry name" value="Vaccinia Virus protein VP39"/>
    <property type="match status" value="1"/>
</dbReference>
<sequence>MNNPDLLRKWGRQLAIDTLIPPEKHSFGDKEYISPKWHIAILNFIDFLDMERFMTQGVVQFHVYVNSVRQSSDKRNLVSGKTTMYRIKRMVETAKALKIGMSLNLLQSAAVPREGLPPSLMLFTQTFQMPAISPPVHHMFCFENFHEFFAEPNTTRAFLTWASASLQSGGCLFGELIDAGTIARVYADQKSNKVWPGVKLRHLDPSYRTSKWGVCAHVEVYGWEEVVNLVHIPSLREECAKAGLVLSVAARYDELIQELSFDGVPVTHKVARYTRDAMANLNVDTIDQSYGSIKTFADPAVEIWMAVLIRKP</sequence>
<accession>A0A8J6AXZ7</accession>
<gene>
    <name evidence="1" type="ORF">J8273_1930</name>
</gene>
<dbReference type="Proteomes" id="UP000717585">
    <property type="component" value="Unassembled WGS sequence"/>
</dbReference>
<evidence type="ECO:0000313" key="2">
    <source>
        <dbReference type="Proteomes" id="UP000717585"/>
    </source>
</evidence>
<evidence type="ECO:0000313" key="1">
    <source>
        <dbReference type="EMBL" id="KAG9396883.1"/>
    </source>
</evidence>
<dbReference type="AlphaFoldDB" id="A0A8J6AXZ7"/>
<name>A0A8J6AXZ7_9EUKA</name>
<keyword evidence="2" id="KW-1185">Reference proteome</keyword>
<organism evidence="1 2">
    <name type="scientific">Carpediemonas membranifera</name>
    <dbReference type="NCBI Taxonomy" id="201153"/>
    <lineage>
        <taxon>Eukaryota</taxon>
        <taxon>Metamonada</taxon>
        <taxon>Carpediemonas-like organisms</taxon>
        <taxon>Carpediemonas</taxon>
    </lineage>
</organism>
<proteinExistence type="predicted"/>
<dbReference type="EMBL" id="JAHDYR010000005">
    <property type="protein sequence ID" value="KAG9396883.1"/>
    <property type="molecule type" value="Genomic_DNA"/>
</dbReference>